<dbReference type="EMBL" id="LNRQ01000008">
    <property type="protein sequence ID" value="KZM85493.1"/>
    <property type="molecule type" value="Genomic_DNA"/>
</dbReference>
<feature type="domain" description="AMP-activated protein kinase glycogen-binding" evidence="2">
    <location>
        <begin position="22"/>
        <end position="75"/>
    </location>
</feature>
<dbReference type="PANTHER" id="PTHR10343:SF84">
    <property type="entry name" value="5'-AMP-ACTIVATED PROTEIN KINASE SUBUNIT BETA-1"/>
    <property type="match status" value="1"/>
</dbReference>
<dbReference type="AlphaFoldDB" id="A0A175YPW8"/>
<dbReference type="Gramene" id="KZM85493">
    <property type="protein sequence ID" value="KZM85493"/>
    <property type="gene ID" value="DCAR_027085"/>
</dbReference>
<proteinExistence type="inferred from homology"/>
<comment type="similarity">
    <text evidence="1">Belongs to the 5'-AMP-activated protein kinase beta subunit family.</text>
</comment>
<dbReference type="Pfam" id="PF16561">
    <property type="entry name" value="AMPK1_CBM"/>
    <property type="match status" value="1"/>
</dbReference>
<evidence type="ECO:0000313" key="3">
    <source>
        <dbReference type="EMBL" id="KZM85493.1"/>
    </source>
</evidence>
<protein>
    <recommendedName>
        <fullName evidence="2">AMP-activated protein kinase glycogen-binding domain-containing protein</fullName>
    </recommendedName>
</protein>
<dbReference type="GO" id="GO:0031588">
    <property type="term" value="C:nucleotide-activated protein kinase complex"/>
    <property type="evidence" value="ECO:0007669"/>
    <property type="project" value="TreeGrafter"/>
</dbReference>
<dbReference type="GO" id="GO:0009507">
    <property type="term" value="C:chloroplast"/>
    <property type="evidence" value="ECO:0007669"/>
    <property type="project" value="UniProtKB-ARBA"/>
</dbReference>
<dbReference type="GO" id="GO:0007165">
    <property type="term" value="P:signal transduction"/>
    <property type="evidence" value="ECO:0007669"/>
    <property type="project" value="TreeGrafter"/>
</dbReference>
<dbReference type="InterPro" id="IPR050827">
    <property type="entry name" value="CRP1_MDG1_kinase"/>
</dbReference>
<dbReference type="Gene3D" id="2.60.40.10">
    <property type="entry name" value="Immunoglobulins"/>
    <property type="match status" value="1"/>
</dbReference>
<comment type="caution">
    <text evidence="3">The sequence shown here is derived from an EMBL/GenBank/DDBJ whole genome shotgun (WGS) entry which is preliminary data.</text>
</comment>
<dbReference type="STRING" id="79200.A0A175YPW8"/>
<sequence length="75" mass="8220">MFPSGMDFARETGVAASGTVLIPTRFVWPYGGRSVYLSGSFTGWTEHFQMSPVEGCPTVFQTICSLPPGFHQVLF</sequence>
<name>A0A175YPW8_DAUCS</name>
<dbReference type="InterPro" id="IPR032640">
    <property type="entry name" value="AMPK1_CBM"/>
</dbReference>
<dbReference type="GO" id="GO:0019901">
    <property type="term" value="F:protein kinase binding"/>
    <property type="evidence" value="ECO:0007669"/>
    <property type="project" value="TreeGrafter"/>
</dbReference>
<dbReference type="PANTHER" id="PTHR10343">
    <property type="entry name" value="5'-AMP-ACTIVATED PROTEIN KINASE , BETA SUBUNIT"/>
    <property type="match status" value="1"/>
</dbReference>
<accession>A0A175YPW8</accession>
<reference evidence="3" key="1">
    <citation type="journal article" date="2016" name="Nat. Genet.">
        <title>A high-quality carrot genome assembly provides new insights into carotenoid accumulation and asterid genome evolution.</title>
        <authorList>
            <person name="Iorizzo M."/>
            <person name="Ellison S."/>
            <person name="Senalik D."/>
            <person name="Zeng P."/>
            <person name="Satapoomin P."/>
            <person name="Huang J."/>
            <person name="Bowman M."/>
            <person name="Iovene M."/>
            <person name="Sanseverino W."/>
            <person name="Cavagnaro P."/>
            <person name="Yildiz M."/>
            <person name="Macko-Podgorni A."/>
            <person name="Moranska E."/>
            <person name="Grzebelus E."/>
            <person name="Grzebelus D."/>
            <person name="Ashrafi H."/>
            <person name="Zheng Z."/>
            <person name="Cheng S."/>
            <person name="Spooner D."/>
            <person name="Van Deynze A."/>
            <person name="Simon P."/>
        </authorList>
    </citation>
    <scope>NUCLEOTIDE SEQUENCE [LARGE SCALE GENOMIC DNA]</scope>
    <source>
        <tissue evidence="3">Leaf</tissue>
    </source>
</reference>
<dbReference type="CDD" id="cd02859">
    <property type="entry name" value="E_set_AMPKbeta_like_N"/>
    <property type="match status" value="1"/>
</dbReference>
<dbReference type="InterPro" id="IPR014756">
    <property type="entry name" value="Ig_E-set"/>
</dbReference>
<dbReference type="InterPro" id="IPR013783">
    <property type="entry name" value="Ig-like_fold"/>
</dbReference>
<dbReference type="GO" id="GO:0005634">
    <property type="term" value="C:nucleus"/>
    <property type="evidence" value="ECO:0007669"/>
    <property type="project" value="TreeGrafter"/>
</dbReference>
<evidence type="ECO:0000259" key="2">
    <source>
        <dbReference type="Pfam" id="PF16561"/>
    </source>
</evidence>
<gene>
    <name evidence="3" type="ORF">DCAR_027085</name>
</gene>
<organism evidence="3">
    <name type="scientific">Daucus carota subsp. sativus</name>
    <name type="common">Carrot</name>
    <dbReference type="NCBI Taxonomy" id="79200"/>
    <lineage>
        <taxon>Eukaryota</taxon>
        <taxon>Viridiplantae</taxon>
        <taxon>Streptophyta</taxon>
        <taxon>Embryophyta</taxon>
        <taxon>Tracheophyta</taxon>
        <taxon>Spermatophyta</taxon>
        <taxon>Magnoliopsida</taxon>
        <taxon>eudicotyledons</taxon>
        <taxon>Gunneridae</taxon>
        <taxon>Pentapetalae</taxon>
        <taxon>asterids</taxon>
        <taxon>campanulids</taxon>
        <taxon>Apiales</taxon>
        <taxon>Apiaceae</taxon>
        <taxon>Apioideae</taxon>
        <taxon>Scandiceae</taxon>
        <taxon>Daucinae</taxon>
        <taxon>Daucus</taxon>
        <taxon>Daucus sect. Daucus</taxon>
    </lineage>
</organism>
<dbReference type="SUPFAM" id="SSF81296">
    <property type="entry name" value="E set domains"/>
    <property type="match status" value="1"/>
</dbReference>
<evidence type="ECO:0000256" key="1">
    <source>
        <dbReference type="ARBA" id="ARBA00010926"/>
    </source>
</evidence>